<reference evidence="1 2" key="1">
    <citation type="submission" date="2016-03" db="EMBL/GenBank/DDBJ databases">
        <title>Trachymyrmex septentrionalis WGS genome.</title>
        <authorList>
            <person name="Nygaard S."/>
            <person name="Hu H."/>
            <person name="Boomsma J."/>
            <person name="Zhang G."/>
        </authorList>
    </citation>
    <scope>NUCLEOTIDE SEQUENCE [LARGE SCALE GENOMIC DNA]</scope>
    <source>
        <strain evidence="1">Tsep2-gDNA-1</strain>
        <tissue evidence="1">Whole body</tissue>
    </source>
</reference>
<sequence length="86" mass="9518">MEFAESTRMMSPPTFGSMPQFNLIADRLRRRLQNQIRRRANFGAEGLLSQFSRQAGITSARKIANAVAVADGGPVNAQTRYLPVHA</sequence>
<evidence type="ECO:0000313" key="1">
    <source>
        <dbReference type="EMBL" id="KYN44707.1"/>
    </source>
</evidence>
<keyword evidence="2" id="KW-1185">Reference proteome</keyword>
<dbReference type="AlphaFoldDB" id="A0A195FWL9"/>
<dbReference type="Proteomes" id="UP000078541">
    <property type="component" value="Unassembled WGS sequence"/>
</dbReference>
<accession>A0A195FWL9</accession>
<name>A0A195FWL9_9HYME</name>
<gene>
    <name evidence="1" type="ORF">ALC56_00702</name>
</gene>
<protein>
    <submittedName>
        <fullName evidence="1">Uncharacterized protein</fullName>
    </submittedName>
</protein>
<proteinExistence type="predicted"/>
<dbReference type="EMBL" id="KQ981208">
    <property type="protein sequence ID" value="KYN44707.1"/>
    <property type="molecule type" value="Genomic_DNA"/>
</dbReference>
<organism evidence="1 2">
    <name type="scientific">Trachymyrmex septentrionalis</name>
    <dbReference type="NCBI Taxonomy" id="34720"/>
    <lineage>
        <taxon>Eukaryota</taxon>
        <taxon>Metazoa</taxon>
        <taxon>Ecdysozoa</taxon>
        <taxon>Arthropoda</taxon>
        <taxon>Hexapoda</taxon>
        <taxon>Insecta</taxon>
        <taxon>Pterygota</taxon>
        <taxon>Neoptera</taxon>
        <taxon>Endopterygota</taxon>
        <taxon>Hymenoptera</taxon>
        <taxon>Apocrita</taxon>
        <taxon>Aculeata</taxon>
        <taxon>Formicoidea</taxon>
        <taxon>Formicidae</taxon>
        <taxon>Myrmicinae</taxon>
        <taxon>Trachymyrmex</taxon>
    </lineage>
</organism>
<evidence type="ECO:0000313" key="2">
    <source>
        <dbReference type="Proteomes" id="UP000078541"/>
    </source>
</evidence>